<dbReference type="InterPro" id="IPR033505">
    <property type="entry name" value="USPL1"/>
</dbReference>
<protein>
    <submittedName>
        <fullName evidence="3">Ubiquitin specific peptidase like 1</fullName>
    </submittedName>
</protein>
<dbReference type="Pfam" id="PF15509">
    <property type="entry name" value="DUF4650"/>
    <property type="match status" value="1"/>
</dbReference>
<evidence type="ECO:0000259" key="2">
    <source>
        <dbReference type="PROSITE" id="PS50235"/>
    </source>
</evidence>
<feature type="compositionally biased region" description="Basic and acidic residues" evidence="1">
    <location>
        <begin position="892"/>
        <end position="903"/>
    </location>
</feature>
<dbReference type="Pfam" id="PF15499">
    <property type="entry name" value="Peptidase_C98"/>
    <property type="match status" value="1"/>
</dbReference>
<dbReference type="PROSITE" id="PS50235">
    <property type="entry name" value="USP_3"/>
    <property type="match status" value="1"/>
</dbReference>
<dbReference type="GO" id="GO:0016926">
    <property type="term" value="P:protein desumoylation"/>
    <property type="evidence" value="ECO:0007669"/>
    <property type="project" value="TreeGrafter"/>
</dbReference>
<feature type="domain" description="USP" evidence="2">
    <location>
        <begin position="235"/>
        <end position="499"/>
    </location>
</feature>
<evidence type="ECO:0000256" key="1">
    <source>
        <dbReference type="SAM" id="MobiDB-lite"/>
    </source>
</evidence>
<dbReference type="Ensembl" id="ENSPCET00000022730.1">
    <property type="protein sequence ID" value="ENSPCEP00000021980.1"/>
    <property type="gene ID" value="ENSPCEG00000016841.1"/>
</dbReference>
<dbReference type="Proteomes" id="UP000694393">
    <property type="component" value="Unplaced"/>
</dbReference>
<accession>A0A8C8VP51</accession>
<feature type="region of interest" description="Disordered" evidence="1">
    <location>
        <begin position="670"/>
        <end position="700"/>
    </location>
</feature>
<reference evidence="3" key="1">
    <citation type="submission" date="2025-08" db="UniProtKB">
        <authorList>
            <consortium name="Ensembl"/>
        </authorList>
    </citation>
    <scope>IDENTIFICATION</scope>
</reference>
<feature type="compositionally biased region" description="Basic and acidic residues" evidence="1">
    <location>
        <begin position="683"/>
        <end position="696"/>
    </location>
</feature>
<reference evidence="3" key="2">
    <citation type="submission" date="2025-09" db="UniProtKB">
        <authorList>
            <consortium name="Ensembl"/>
        </authorList>
    </citation>
    <scope>IDENTIFICATION</scope>
</reference>
<keyword evidence="4" id="KW-1185">Reference proteome</keyword>
<proteinExistence type="predicted"/>
<dbReference type="GO" id="GO:0032183">
    <property type="term" value="F:SUMO binding"/>
    <property type="evidence" value="ECO:0007669"/>
    <property type="project" value="InterPro"/>
</dbReference>
<dbReference type="InterPro" id="IPR028890">
    <property type="entry name" value="Peptidase_C98"/>
</dbReference>
<dbReference type="PANTHER" id="PTHR15294">
    <property type="entry name" value="RETINOVIN-RELATED"/>
    <property type="match status" value="1"/>
</dbReference>
<dbReference type="GO" id="GO:0030576">
    <property type="term" value="P:Cajal body organization"/>
    <property type="evidence" value="ECO:0007669"/>
    <property type="project" value="InterPro"/>
</dbReference>
<evidence type="ECO:0000313" key="3">
    <source>
        <dbReference type="Ensembl" id="ENSPCEP00000021980.1"/>
    </source>
</evidence>
<evidence type="ECO:0000313" key="4">
    <source>
        <dbReference type="Proteomes" id="UP000694393"/>
    </source>
</evidence>
<dbReference type="AlphaFoldDB" id="A0A8C8VP51"/>
<feature type="region of interest" description="Disordered" evidence="1">
    <location>
        <begin position="881"/>
        <end position="903"/>
    </location>
</feature>
<dbReference type="PANTHER" id="PTHR15294:SF3">
    <property type="entry name" value="SUMO-SPECIFIC ISOPEPTIDASE USPL1"/>
    <property type="match status" value="1"/>
</dbReference>
<name>A0A8C8VP51_9SAUR</name>
<dbReference type="InterPro" id="IPR038765">
    <property type="entry name" value="Papain-like_cys_pep_sf"/>
</dbReference>
<feature type="compositionally biased region" description="Polar residues" evidence="1">
    <location>
        <begin position="822"/>
        <end position="835"/>
    </location>
</feature>
<feature type="region of interest" description="Disordered" evidence="1">
    <location>
        <begin position="617"/>
        <end position="636"/>
    </location>
</feature>
<feature type="region of interest" description="Disordered" evidence="1">
    <location>
        <begin position="773"/>
        <end position="835"/>
    </location>
</feature>
<dbReference type="InterPro" id="IPR028889">
    <property type="entry name" value="USP"/>
</dbReference>
<dbReference type="SUPFAM" id="SSF54001">
    <property type="entry name" value="Cysteine proteinases"/>
    <property type="match status" value="1"/>
</dbReference>
<sequence>MMDSQKTGNGLQVIGQGTGIGISALHMVGYLGKNYNSGEVTSDGCCPVCKEKGQIQALRTYRISFQESLFLCENPQCIYPLGYKPLNSIIIPADSENYQTSCTKRKRKIFEVSPTASPIESCSKQARTNTNLKDAEHTLNTDLVLKNTGYNLCMDQPCLPDLLQGDMRKLNSMAESLKQNVDLAMAITVEGAKESPCETSHSKTQVLPNSELCLVKSEILHEDGKPSLLKGCVCLQWRNIYALCWLNCILSALVHLETLKIVVTEACTEESVIQRLFTKYNQATALLNACQTNKLEDVLPKAESHLNEIRNTIFAQLQPQLKCELGKEESPVFAFPLLLQNDPQAEMLFLHSFSWMFECLQCGYSHQDRCRKTLTTFTNITPDWHPLNAIHIAPCNNCKDKSQRRKMILEKVSPIFMIHFIEGLPHNDLKNYSFWFEGDFYQISAVIQYQKDPKHFKTWVSNPDGTWLECDDIKGPYCDTHELFDVPPSEIHIVIWEKKVSKVPDKLSAQVQSKEPENITVHDASSNSCLILHCDGSNAINKIPTVCYERDIVSIPANEQQSVSRDNENNLLSGLEHLADDDVITLTLVEIQVDSEGKPLDNGRMEGTNLIAQTGMLKKEESTYSDQPPCTEDVAESSRATNKCALSEGASVSLRQGQLNLANTIHAFPTNHGSDLSAPSHSQEAEAKTRPVDTKNMRLNPELLQNKKLPLVNNMQKSSNTRNTSKTLIDAQVSALSAPNNSSQFLHKDEKKSFVGSWVKGLLSKHNTFVPSAASAHHNEKSYKNSSSPRATDLHLPTKGAANFGGFQAKGTNKTTEKAPKSTVSQRGNVPPLSNITDPSLATCLPAADPVVGGTTLNKSQSSLSTWSKIIQPNMPIFNPKLSHGETGNLKSDAKDKDSDASKAHKLRLKLLKKLKAKKNKLASLDRLAKTQMRNGSSPHREVEELLQFGSPNESESVQNLLKELQYHIDVADSESVCSTNSNMSLCSSQSNADFLRDLLSPTSTFASSVLPKDEDECRYLEMVDSNIAAPVHSERTNLTCVTAASKDHNYSSPVKENKDENHTDSLMNKSYLKRLSFESPTKEDILEDLFSTTVLNSVAADIDLPHFDETLFETC</sequence>
<dbReference type="InterPro" id="IPR029388">
    <property type="entry name" value="DUF4650"/>
</dbReference>
<feature type="compositionally biased region" description="Polar residues" evidence="1">
    <location>
        <begin position="671"/>
        <end position="682"/>
    </location>
</feature>
<organism evidence="3 4">
    <name type="scientific">Pelusios castaneus</name>
    <name type="common">West African mud turtle</name>
    <dbReference type="NCBI Taxonomy" id="367368"/>
    <lineage>
        <taxon>Eukaryota</taxon>
        <taxon>Metazoa</taxon>
        <taxon>Chordata</taxon>
        <taxon>Craniata</taxon>
        <taxon>Vertebrata</taxon>
        <taxon>Euteleostomi</taxon>
        <taxon>Archelosauria</taxon>
        <taxon>Testudinata</taxon>
        <taxon>Testudines</taxon>
        <taxon>Pleurodira</taxon>
        <taxon>Pelomedusidae</taxon>
        <taxon>Pelusios</taxon>
    </lineage>
</organism>
<dbReference type="GO" id="GO:0015030">
    <property type="term" value="C:Cajal body"/>
    <property type="evidence" value="ECO:0007669"/>
    <property type="project" value="TreeGrafter"/>
</dbReference>